<proteinExistence type="inferred from homology"/>
<dbReference type="CDD" id="cd00293">
    <property type="entry name" value="USP-like"/>
    <property type="match status" value="1"/>
</dbReference>
<evidence type="ECO:0000313" key="4">
    <source>
        <dbReference type="EMBL" id="BAT31383.1"/>
    </source>
</evidence>
<dbReference type="Gene3D" id="3.40.50.12370">
    <property type="match status" value="1"/>
</dbReference>
<feature type="region of interest" description="Disordered" evidence="2">
    <location>
        <begin position="1"/>
        <end position="23"/>
    </location>
</feature>
<dbReference type="OrthoDB" id="9804721at2"/>
<evidence type="ECO:0000259" key="3">
    <source>
        <dbReference type="Pfam" id="PF00582"/>
    </source>
</evidence>
<sequence length="306" mass="32401">MGDMLEPLAASGDTPTIGTADESRTESRLADVAVIADGSEHDETSLAYGERIANSFGAHLAVLYTNYVQLGALPLGPGSTFLLSQLRENGKAAGDKVEAALRSRLDALSGTWELRRAEGEIGDLLAAAITMAGVSDAVIASGRSALSAPGREIMEALLFKGSAPVLVVPDETAVLSKVNGFAKSVVIGWRDTPECARAIAASIPFLKRASTATLVNVAESNADEERRLVPMADMARHLSRHGIAVEVRHLAVWHNPAEALLNEAKMIGADMLVLGAYGHSRVYETVFGGVTREFLRSTPLPVLFSR</sequence>
<dbReference type="PANTHER" id="PTHR46268">
    <property type="entry name" value="STRESS RESPONSE PROTEIN NHAX"/>
    <property type="match status" value="1"/>
</dbReference>
<evidence type="ECO:0000256" key="1">
    <source>
        <dbReference type="ARBA" id="ARBA00008791"/>
    </source>
</evidence>
<protein>
    <recommendedName>
        <fullName evidence="3">UspA domain-containing protein</fullName>
    </recommendedName>
</protein>
<accession>A0A0P0ZB55</accession>
<reference evidence="4" key="1">
    <citation type="journal article" date="2015" name="Proc. Natl. Acad. Sci. U.S.A.">
        <title>Bacterial clade with the ribosomal RNA operon on a small plasmid rather than the chromosome.</title>
        <authorList>
            <person name="Anda M."/>
            <person name="Ohtsubo Y."/>
            <person name="Okubo T."/>
            <person name="Sugawara M."/>
            <person name="Nagata Y."/>
            <person name="Tsuda M."/>
            <person name="Minamisawa K."/>
            <person name="Mitsui H."/>
        </authorList>
    </citation>
    <scope>NUCLEOTIDE SEQUENCE</scope>
    <source>
        <strain evidence="4">DSM 15513</strain>
    </source>
</reference>
<dbReference type="PANTHER" id="PTHR46268:SF15">
    <property type="entry name" value="UNIVERSAL STRESS PROTEIN HP_0031"/>
    <property type="match status" value="1"/>
</dbReference>
<dbReference type="EMBL" id="LC066397">
    <property type="protein sequence ID" value="BAT31383.1"/>
    <property type="molecule type" value="Genomic_DNA"/>
</dbReference>
<dbReference type="PRINTS" id="PR01438">
    <property type="entry name" value="UNVRSLSTRESS"/>
</dbReference>
<evidence type="ECO:0000256" key="2">
    <source>
        <dbReference type="SAM" id="MobiDB-lite"/>
    </source>
</evidence>
<organism evidence="4">
    <name type="scientific">Fulvimarina pelagi</name>
    <dbReference type="NCBI Taxonomy" id="217511"/>
    <lineage>
        <taxon>Bacteria</taxon>
        <taxon>Pseudomonadati</taxon>
        <taxon>Pseudomonadota</taxon>
        <taxon>Alphaproteobacteria</taxon>
        <taxon>Hyphomicrobiales</taxon>
        <taxon>Aurantimonadaceae</taxon>
        <taxon>Fulvimarina</taxon>
    </lineage>
</organism>
<dbReference type="InterPro" id="IPR006016">
    <property type="entry name" value="UspA"/>
</dbReference>
<dbReference type="Pfam" id="PF00582">
    <property type="entry name" value="Usp"/>
    <property type="match status" value="1"/>
</dbReference>
<name>A0A0P0ZB55_9HYPH</name>
<dbReference type="InterPro" id="IPR006015">
    <property type="entry name" value="Universal_stress_UspA"/>
</dbReference>
<dbReference type="SUPFAM" id="SSF52402">
    <property type="entry name" value="Adenine nucleotide alpha hydrolases-like"/>
    <property type="match status" value="2"/>
</dbReference>
<dbReference type="RefSeq" id="WP_007065932.1">
    <property type="nucleotide sequence ID" value="NZ_BBWO01000005.1"/>
</dbReference>
<dbReference type="AlphaFoldDB" id="A0A0P0ZB55"/>
<feature type="domain" description="UspA" evidence="3">
    <location>
        <begin position="194"/>
        <end position="304"/>
    </location>
</feature>
<comment type="similarity">
    <text evidence="1">Belongs to the universal stress protein A family.</text>
</comment>